<protein>
    <submittedName>
        <fullName evidence="1">Uncharacterized protein</fullName>
    </submittedName>
</protein>
<organism evidence="1 2">
    <name type="scientific">Maribacter algarum</name>
    <name type="common">ex Zhang et al. 2020</name>
    <dbReference type="NCBI Taxonomy" id="2578118"/>
    <lineage>
        <taxon>Bacteria</taxon>
        <taxon>Pseudomonadati</taxon>
        <taxon>Bacteroidota</taxon>
        <taxon>Flavobacteriia</taxon>
        <taxon>Flavobacteriales</taxon>
        <taxon>Flavobacteriaceae</taxon>
        <taxon>Maribacter</taxon>
    </lineage>
</organism>
<dbReference type="RefSeq" id="WP_138656734.1">
    <property type="nucleotide sequence ID" value="NZ_VATY01000001.1"/>
</dbReference>
<dbReference type="Pfam" id="PF20343">
    <property type="entry name" value="DUF6638"/>
    <property type="match status" value="1"/>
</dbReference>
<keyword evidence="2" id="KW-1185">Reference proteome</keyword>
<evidence type="ECO:0000313" key="1">
    <source>
        <dbReference type="EMBL" id="TMM58801.1"/>
    </source>
</evidence>
<sequence>MEKLRAAGLFGGALTTLSGSLAKRYNECLAMLGVTPTKLKTFSIDGMGWSPEVAVEKKDNYYLNTGEANVNAIIISPQQENKPVHMPSHSFDRDVMEAVFAAYGREIRDITKDSALVLHLDQKIDAFFEPFDLLRYDKIEVTFALLNDLDKKQMEQQAFINFFNRDNNFIDRDVHNHLLNSAKEYGDLRGRRLKLEPIQLKVSSFYTRAFGGVFVLKNFVKKILIFEDEKMFKSAINDSAHEVMLFHKDHDELMDALVSNLVLRKDFKGAMRSQRYDRIKKHVFVEETKKTEHPLSEILDSHFLFKKYLNKLPKEVQKRISGVELYYQRLIVDKNLKLQEYVDPHFVKVLHEPHPSLKEEEEELAWKLLSKIVPKDPVHLFWYDKEQFYRVYSEWKPDYQDWVIEEILENNQKQGM</sequence>
<dbReference type="OrthoDB" id="8430253at2"/>
<proteinExistence type="predicted"/>
<dbReference type="AlphaFoldDB" id="A0A5S3PUW6"/>
<evidence type="ECO:0000313" key="2">
    <source>
        <dbReference type="Proteomes" id="UP000310314"/>
    </source>
</evidence>
<accession>A0A5S3PUW6</accession>
<name>A0A5S3PUW6_9FLAO</name>
<reference evidence="1 2" key="1">
    <citation type="submission" date="2019-05" db="EMBL/GenBank/DDBJ databases">
        <authorList>
            <person name="Zhang J.-Y."/>
            <person name="Feg X."/>
            <person name="Du Z.-J."/>
        </authorList>
    </citation>
    <scope>NUCLEOTIDE SEQUENCE [LARGE SCALE GENOMIC DNA]</scope>
    <source>
        <strain evidence="1 2">RZ26</strain>
    </source>
</reference>
<dbReference type="InterPro" id="IPR046578">
    <property type="entry name" value="DUF6638"/>
</dbReference>
<dbReference type="EMBL" id="VATY01000001">
    <property type="protein sequence ID" value="TMM58801.1"/>
    <property type="molecule type" value="Genomic_DNA"/>
</dbReference>
<comment type="caution">
    <text evidence="1">The sequence shown here is derived from an EMBL/GenBank/DDBJ whole genome shotgun (WGS) entry which is preliminary data.</text>
</comment>
<gene>
    <name evidence="1" type="ORF">FEE95_05060</name>
</gene>
<dbReference type="Proteomes" id="UP000310314">
    <property type="component" value="Unassembled WGS sequence"/>
</dbReference>